<comment type="similarity">
    <text evidence="3">Belongs to the peptidase M48B family.</text>
</comment>
<evidence type="ECO:0000259" key="14">
    <source>
        <dbReference type="Pfam" id="PF01435"/>
    </source>
</evidence>
<dbReference type="GO" id="GO:0006508">
    <property type="term" value="P:proteolysis"/>
    <property type="evidence" value="ECO:0007669"/>
    <property type="project" value="UniProtKB-KW"/>
</dbReference>
<dbReference type="GO" id="GO:0004222">
    <property type="term" value="F:metalloendopeptidase activity"/>
    <property type="evidence" value="ECO:0007669"/>
    <property type="project" value="InterPro"/>
</dbReference>
<dbReference type="Pfam" id="PF01435">
    <property type="entry name" value="Peptidase_M48"/>
    <property type="match status" value="1"/>
</dbReference>
<dbReference type="PANTHER" id="PTHR43221:SF1">
    <property type="entry name" value="PROTEASE HTPX"/>
    <property type="match status" value="1"/>
</dbReference>
<protein>
    <recommendedName>
        <fullName evidence="14">Peptidase M48 domain-containing protein</fullName>
    </recommendedName>
</protein>
<accession>A0A381U474</accession>
<dbReference type="Gene3D" id="3.30.2010.10">
    <property type="entry name" value="Metalloproteases ('zincins'), catalytic domain"/>
    <property type="match status" value="1"/>
</dbReference>
<dbReference type="PANTHER" id="PTHR43221">
    <property type="entry name" value="PROTEASE HTPX"/>
    <property type="match status" value="1"/>
</dbReference>
<evidence type="ECO:0000256" key="2">
    <source>
        <dbReference type="ARBA" id="ARBA00004651"/>
    </source>
</evidence>
<keyword evidence="9" id="KW-0862">Zinc</keyword>
<sequence length="295" mass="30917">MINGMKTFALLALLGGLFVVVGGAIGGSGGLVLGLGLGLVFVGGAYWFSDKVAIASAKATPADPSQHPDYHRVMTELTQAAGMPMPKLYVSPNPQPNAFATGRNPDHAAVAITQGLIDNLSWYEIRGVLAHELMHVRNRDILVGSVAAVIGMGITMIARMAMFASMFGGGGRNRNSNPLGQIAFAILAPIAALMIQSAISRSREFHADASAARLIGDGEPLAQALEKLEHAAVRIPSGVDPNQASAYIVNPLRADARRGRGGPRLFSTHPATADRVTRLREGNWRGGTIQGGPIS</sequence>
<dbReference type="HAMAP" id="MF_00188">
    <property type="entry name" value="Pept_M48_protease_HtpX"/>
    <property type="match status" value="1"/>
</dbReference>
<evidence type="ECO:0000256" key="8">
    <source>
        <dbReference type="ARBA" id="ARBA00022801"/>
    </source>
</evidence>
<gene>
    <name evidence="15" type="ORF">METZ01_LOCUS75899</name>
</gene>
<feature type="domain" description="Peptidase M48" evidence="14">
    <location>
        <begin position="65"/>
        <end position="281"/>
    </location>
</feature>
<reference evidence="15" key="1">
    <citation type="submission" date="2018-05" db="EMBL/GenBank/DDBJ databases">
        <authorList>
            <person name="Lanie J.A."/>
            <person name="Ng W.-L."/>
            <person name="Kazmierczak K.M."/>
            <person name="Andrzejewski T.M."/>
            <person name="Davidsen T.M."/>
            <person name="Wayne K.J."/>
            <person name="Tettelin H."/>
            <person name="Glass J.I."/>
            <person name="Rusch D."/>
            <person name="Podicherti R."/>
            <person name="Tsui H.-C.T."/>
            <person name="Winkler M.E."/>
        </authorList>
    </citation>
    <scope>NUCLEOTIDE SEQUENCE</scope>
</reference>
<dbReference type="GO" id="GO:0005886">
    <property type="term" value="C:plasma membrane"/>
    <property type="evidence" value="ECO:0007669"/>
    <property type="project" value="UniProtKB-SubCell"/>
</dbReference>
<name>A0A381U474_9ZZZZ</name>
<dbReference type="EMBL" id="UINC01005707">
    <property type="protein sequence ID" value="SVA23045.1"/>
    <property type="molecule type" value="Genomic_DNA"/>
</dbReference>
<evidence type="ECO:0000256" key="11">
    <source>
        <dbReference type="ARBA" id="ARBA00023049"/>
    </source>
</evidence>
<keyword evidence="7" id="KW-0479">Metal-binding</keyword>
<organism evidence="15">
    <name type="scientific">marine metagenome</name>
    <dbReference type="NCBI Taxonomy" id="408172"/>
    <lineage>
        <taxon>unclassified sequences</taxon>
        <taxon>metagenomes</taxon>
        <taxon>ecological metagenomes</taxon>
    </lineage>
</organism>
<evidence type="ECO:0000256" key="13">
    <source>
        <dbReference type="SAM" id="Phobius"/>
    </source>
</evidence>
<dbReference type="InterPro" id="IPR022919">
    <property type="entry name" value="Pept_M48_protease_HtpX"/>
</dbReference>
<evidence type="ECO:0000313" key="15">
    <source>
        <dbReference type="EMBL" id="SVA23045.1"/>
    </source>
</evidence>
<keyword evidence="4" id="KW-1003">Cell membrane</keyword>
<evidence type="ECO:0000256" key="6">
    <source>
        <dbReference type="ARBA" id="ARBA00022692"/>
    </source>
</evidence>
<evidence type="ECO:0000256" key="9">
    <source>
        <dbReference type="ARBA" id="ARBA00022833"/>
    </source>
</evidence>
<evidence type="ECO:0000256" key="4">
    <source>
        <dbReference type="ARBA" id="ARBA00022475"/>
    </source>
</evidence>
<keyword evidence="6 13" id="KW-0812">Transmembrane</keyword>
<keyword evidence="12 13" id="KW-0472">Membrane</keyword>
<dbReference type="InterPro" id="IPR001915">
    <property type="entry name" value="Peptidase_M48"/>
</dbReference>
<keyword evidence="8" id="KW-0378">Hydrolase</keyword>
<dbReference type="InterPro" id="IPR050083">
    <property type="entry name" value="HtpX_protease"/>
</dbReference>
<feature type="transmembrane region" description="Helical" evidence="13">
    <location>
        <begin position="32"/>
        <end position="49"/>
    </location>
</feature>
<dbReference type="GO" id="GO:0046872">
    <property type="term" value="F:metal ion binding"/>
    <property type="evidence" value="ECO:0007669"/>
    <property type="project" value="UniProtKB-KW"/>
</dbReference>
<comment type="subcellular location">
    <subcellularLocation>
        <location evidence="2">Cell membrane</location>
        <topology evidence="2">Multi-pass membrane protein</topology>
    </subcellularLocation>
</comment>
<evidence type="ECO:0000256" key="10">
    <source>
        <dbReference type="ARBA" id="ARBA00022989"/>
    </source>
</evidence>
<evidence type="ECO:0000256" key="7">
    <source>
        <dbReference type="ARBA" id="ARBA00022723"/>
    </source>
</evidence>
<keyword evidence="5" id="KW-0645">Protease</keyword>
<proteinExistence type="inferred from homology"/>
<evidence type="ECO:0000256" key="3">
    <source>
        <dbReference type="ARBA" id="ARBA00009779"/>
    </source>
</evidence>
<keyword evidence="11" id="KW-0482">Metalloprotease</keyword>
<evidence type="ECO:0000256" key="5">
    <source>
        <dbReference type="ARBA" id="ARBA00022670"/>
    </source>
</evidence>
<feature type="transmembrane region" description="Helical" evidence="13">
    <location>
        <begin position="141"/>
        <end position="167"/>
    </location>
</feature>
<evidence type="ECO:0000256" key="12">
    <source>
        <dbReference type="ARBA" id="ARBA00023136"/>
    </source>
</evidence>
<comment type="cofactor">
    <cofactor evidence="1">
        <name>Zn(2+)</name>
        <dbReference type="ChEBI" id="CHEBI:29105"/>
    </cofactor>
</comment>
<feature type="transmembrane region" description="Helical" evidence="13">
    <location>
        <begin position="179"/>
        <end position="199"/>
    </location>
</feature>
<dbReference type="AlphaFoldDB" id="A0A381U474"/>
<evidence type="ECO:0000256" key="1">
    <source>
        <dbReference type="ARBA" id="ARBA00001947"/>
    </source>
</evidence>
<keyword evidence="10 13" id="KW-1133">Transmembrane helix</keyword>